<dbReference type="InterPro" id="IPR029057">
    <property type="entry name" value="PRTase-like"/>
</dbReference>
<dbReference type="Pfam" id="PF00156">
    <property type="entry name" value="Pribosyltran"/>
    <property type="match status" value="1"/>
</dbReference>
<accession>M0QGU2</accession>
<evidence type="ECO:0000259" key="1">
    <source>
        <dbReference type="Pfam" id="PF00156"/>
    </source>
</evidence>
<dbReference type="Gene3D" id="3.30.1310.20">
    <property type="entry name" value="PRTase-like"/>
    <property type="match status" value="1"/>
</dbReference>
<dbReference type="STRING" id="1223545.GS4_08_01010"/>
<dbReference type="InterPro" id="IPR000836">
    <property type="entry name" value="PRTase_dom"/>
</dbReference>
<protein>
    <recommendedName>
        <fullName evidence="1">Phosphoribosyltransferase domain-containing protein</fullName>
    </recommendedName>
</protein>
<name>M0QGU2_9ACTN</name>
<dbReference type="SUPFAM" id="SSF53271">
    <property type="entry name" value="PRTase-like"/>
    <property type="match status" value="1"/>
</dbReference>
<evidence type="ECO:0000313" key="3">
    <source>
        <dbReference type="Proteomes" id="UP000011666"/>
    </source>
</evidence>
<sequence length="220" mass="23125">MSRHIFAGRTYRDRVHAGRLIAERLEDYRGHDLVVVALPRGGVPVAAVVAEYLDAPLDIVLVRKVGVPGQPELAAGAVTGDGAVVRNDDVIAGTGMTDADLASATERELVEVRRRTEAYRGERGAVPVDGKTVIVVDDGIATGATMHAAVRALRSLGAGTVVVAAAVGPPDVESRFAEDADAVVCPSTPASFQAVGAAYDEFDQLTDERVRDLLGRSDRT</sequence>
<evidence type="ECO:0000313" key="2">
    <source>
        <dbReference type="EMBL" id="GAC67516.1"/>
    </source>
</evidence>
<dbReference type="Gene3D" id="3.40.50.2020">
    <property type="match status" value="1"/>
</dbReference>
<dbReference type="AlphaFoldDB" id="M0QGU2"/>
<dbReference type="Proteomes" id="UP000011666">
    <property type="component" value="Unassembled WGS sequence"/>
</dbReference>
<dbReference type="RefSeq" id="WP_007618784.1">
    <property type="nucleotide sequence ID" value="NZ_BANX01000008.1"/>
</dbReference>
<proteinExistence type="predicted"/>
<gene>
    <name evidence="2" type="ORF">GS4_08_01010</name>
</gene>
<dbReference type="CDD" id="cd06223">
    <property type="entry name" value="PRTases_typeI"/>
    <property type="match status" value="1"/>
</dbReference>
<dbReference type="OrthoDB" id="9810066at2"/>
<dbReference type="eggNOG" id="COG1926">
    <property type="taxonomic scope" value="Bacteria"/>
</dbReference>
<comment type="caution">
    <text evidence="2">The sequence shown here is derived from an EMBL/GenBank/DDBJ whole genome shotgun (WGS) entry which is preliminary data.</text>
</comment>
<keyword evidence="3" id="KW-1185">Reference proteome</keyword>
<dbReference type="EMBL" id="BANX01000008">
    <property type="protein sequence ID" value="GAC67516.1"/>
    <property type="molecule type" value="Genomic_DNA"/>
</dbReference>
<organism evidence="2 3">
    <name type="scientific">Gordonia soli NBRC 108243</name>
    <dbReference type="NCBI Taxonomy" id="1223545"/>
    <lineage>
        <taxon>Bacteria</taxon>
        <taxon>Bacillati</taxon>
        <taxon>Actinomycetota</taxon>
        <taxon>Actinomycetes</taxon>
        <taxon>Mycobacteriales</taxon>
        <taxon>Gordoniaceae</taxon>
        <taxon>Gordonia</taxon>
    </lineage>
</organism>
<feature type="domain" description="Phosphoribosyltransferase" evidence="1">
    <location>
        <begin position="17"/>
        <end position="192"/>
    </location>
</feature>
<reference evidence="2 3" key="1">
    <citation type="submission" date="2013-01" db="EMBL/GenBank/DDBJ databases">
        <title>Whole genome shotgun sequence of Gordonia soli NBRC 108243.</title>
        <authorList>
            <person name="Isaki-Nakamura S."/>
            <person name="Hosoyama A."/>
            <person name="Tsuchikane K."/>
            <person name="Ando Y."/>
            <person name="Baba S."/>
            <person name="Ohji S."/>
            <person name="Hamada M."/>
            <person name="Tamura T."/>
            <person name="Yamazoe A."/>
            <person name="Yamazaki S."/>
            <person name="Fujita N."/>
        </authorList>
    </citation>
    <scope>NUCLEOTIDE SEQUENCE [LARGE SCALE GENOMIC DNA]</scope>
    <source>
        <strain evidence="2 3">NBRC 108243</strain>
    </source>
</reference>